<dbReference type="Gene3D" id="1.10.10.10">
    <property type="entry name" value="Winged helix-like DNA-binding domain superfamily/Winged helix DNA-binding domain"/>
    <property type="match status" value="1"/>
</dbReference>
<keyword evidence="5" id="KW-1133">Transmembrane helix</keyword>
<feature type="transmembrane region" description="Helical" evidence="5">
    <location>
        <begin position="223"/>
        <end position="241"/>
    </location>
</feature>
<sequence>MGTCLRSKLTAFCPDWRSLDFYIVLLGLAFCRAWIVLCLSAVAVTTLVSHSNWMFLLAGSVAAAGVAVAARRAATQARFEVRLRGVTGALTVLCAVAMPIALACGQPIMLAVLVVVGGAASSFLQVLWGNEYARRPVPFALACYPATAVVIALLIALVVGERGFLAFFVFPVMSFVLLLVETSRIDKERPRDEPSGAAAAPVAPAAPVVPAERDRPALSRKSIAQLMVSIGVFSFLCRVFDSLPGEGVIDPFVVFGGSSVFALAVVGILFLLFAFLCGDRFEPVFAYRLSLPLMALGMAIVSLFFYDHWALSVLLIGIGYELFDIVTWILFVDLAQRREDAGGRYRVFGQGVAATLCGMGLGYLVGGELHARLLAESVQMSTVGILCVTVLVVTAFLVIPEGTIAQVVGRRGRLRGGERDGEEGEGPAAGAADVGAPAVPPLEKRCEALAIERHLTPREGEVLVLLARGRTLAIVMRDLQIAKGTAQTHIENVYAKLGVHKQQELIDLVEGCELKDEA</sequence>
<comment type="caution">
    <text evidence="7">The sequence shown here is derived from an EMBL/GenBank/DDBJ whole genome shotgun (WGS) entry which is preliminary data.</text>
</comment>
<dbReference type="GO" id="GO:0006355">
    <property type="term" value="P:regulation of DNA-templated transcription"/>
    <property type="evidence" value="ECO:0007669"/>
    <property type="project" value="InterPro"/>
</dbReference>
<evidence type="ECO:0000256" key="2">
    <source>
        <dbReference type="ARBA" id="ARBA00023125"/>
    </source>
</evidence>
<evidence type="ECO:0000256" key="5">
    <source>
        <dbReference type="SAM" id="Phobius"/>
    </source>
</evidence>
<evidence type="ECO:0000256" key="1">
    <source>
        <dbReference type="ARBA" id="ARBA00023015"/>
    </source>
</evidence>
<dbReference type="SUPFAM" id="SSF103473">
    <property type="entry name" value="MFS general substrate transporter"/>
    <property type="match status" value="1"/>
</dbReference>
<dbReference type="Proteomes" id="UP000253915">
    <property type="component" value="Unassembled WGS sequence"/>
</dbReference>
<dbReference type="Proteomes" id="UP000253857">
    <property type="component" value="Unassembled WGS sequence"/>
</dbReference>
<dbReference type="GO" id="GO:0003677">
    <property type="term" value="F:DNA binding"/>
    <property type="evidence" value="ECO:0007669"/>
    <property type="project" value="UniProtKB-KW"/>
</dbReference>
<evidence type="ECO:0000313" key="8">
    <source>
        <dbReference type="EMBL" id="RDB83033.1"/>
    </source>
</evidence>
<feature type="transmembrane region" description="Helical" evidence="5">
    <location>
        <begin position="253"/>
        <end position="277"/>
    </location>
</feature>
<evidence type="ECO:0000313" key="7">
    <source>
        <dbReference type="EMBL" id="RDB75445.1"/>
    </source>
</evidence>
<dbReference type="InterPro" id="IPR000792">
    <property type="entry name" value="Tscrpt_reg_LuxR_C"/>
</dbReference>
<dbReference type="EMBL" id="PPTX01000028">
    <property type="protein sequence ID" value="RDB75445.1"/>
    <property type="molecule type" value="Genomic_DNA"/>
</dbReference>
<feature type="transmembrane region" description="Helical" evidence="5">
    <location>
        <begin position="53"/>
        <end position="71"/>
    </location>
</feature>
<evidence type="ECO:0000313" key="10">
    <source>
        <dbReference type="Proteomes" id="UP000253752"/>
    </source>
</evidence>
<evidence type="ECO:0000259" key="6">
    <source>
        <dbReference type="PROSITE" id="PS50043"/>
    </source>
</evidence>
<dbReference type="SUPFAM" id="SSF46894">
    <property type="entry name" value="C-terminal effector domain of the bipartite response regulators"/>
    <property type="match status" value="1"/>
</dbReference>
<gene>
    <name evidence="9" type="ORF">C1853_11085</name>
    <name evidence="8" type="ORF">C1871_12235</name>
    <name evidence="7" type="ORF">C1872_14185</name>
</gene>
<feature type="transmembrane region" description="Helical" evidence="5">
    <location>
        <begin position="312"/>
        <end position="335"/>
    </location>
</feature>
<keyword evidence="5" id="KW-0472">Membrane</keyword>
<evidence type="ECO:0000313" key="12">
    <source>
        <dbReference type="Proteomes" id="UP000253915"/>
    </source>
</evidence>
<dbReference type="PANTHER" id="PTHR44688:SF16">
    <property type="entry name" value="DNA-BINDING TRANSCRIPTIONAL ACTIVATOR DEVR_DOSR"/>
    <property type="match status" value="1"/>
</dbReference>
<dbReference type="Proteomes" id="UP000253752">
    <property type="component" value="Unassembled WGS sequence"/>
</dbReference>
<reference evidence="10 11" key="1">
    <citation type="journal article" date="2018" name="Elife">
        <title>Discovery and characterization of a prevalent human gut bacterial enzyme sufficient for the inactivation of a family of plant toxins.</title>
        <authorList>
            <person name="Koppel N."/>
            <person name="Bisanz J.E."/>
            <person name="Pandelia M.E."/>
            <person name="Turnbaugh P.J."/>
            <person name="Balskus E.P."/>
        </authorList>
    </citation>
    <scope>NUCLEOTIDE SEQUENCE [LARGE SCALE GENOMIC DNA]</scope>
    <source>
        <strain evidence="9 12">16A</strain>
        <strain evidence="8 11">FAA1-1-60AUCSF</strain>
        <strain evidence="7 10">MR1 #12</strain>
    </source>
</reference>
<feature type="region of interest" description="Disordered" evidence="4">
    <location>
        <begin position="415"/>
        <end position="434"/>
    </location>
</feature>
<feature type="transmembrane region" description="Helical" evidence="5">
    <location>
        <begin position="289"/>
        <end position="306"/>
    </location>
</feature>
<dbReference type="InterPro" id="IPR036259">
    <property type="entry name" value="MFS_trans_sf"/>
</dbReference>
<feature type="transmembrane region" description="Helical" evidence="5">
    <location>
        <begin position="164"/>
        <end position="180"/>
    </location>
</feature>
<name>A0A369MN01_EGGLN</name>
<keyword evidence="1" id="KW-0805">Transcription regulation</keyword>
<dbReference type="CDD" id="cd06170">
    <property type="entry name" value="LuxR_C_like"/>
    <property type="match status" value="1"/>
</dbReference>
<dbReference type="Pfam" id="PF00196">
    <property type="entry name" value="GerE"/>
    <property type="match status" value="1"/>
</dbReference>
<feature type="transmembrane region" description="Helical" evidence="5">
    <location>
        <begin position="347"/>
        <end position="366"/>
    </location>
</feature>
<evidence type="ECO:0000313" key="9">
    <source>
        <dbReference type="EMBL" id="RDC36716.1"/>
    </source>
</evidence>
<feature type="transmembrane region" description="Helical" evidence="5">
    <location>
        <begin position="83"/>
        <end position="102"/>
    </location>
</feature>
<organism evidence="7 10">
    <name type="scientific">Eggerthella lenta</name>
    <name type="common">Eubacterium lentum</name>
    <dbReference type="NCBI Taxonomy" id="84112"/>
    <lineage>
        <taxon>Bacteria</taxon>
        <taxon>Bacillati</taxon>
        <taxon>Actinomycetota</taxon>
        <taxon>Coriobacteriia</taxon>
        <taxon>Eggerthellales</taxon>
        <taxon>Eggerthellaceae</taxon>
        <taxon>Eggerthella</taxon>
    </lineage>
</organism>
<evidence type="ECO:0000256" key="4">
    <source>
        <dbReference type="SAM" id="MobiDB-lite"/>
    </source>
</evidence>
<dbReference type="EMBL" id="PPTY01000027">
    <property type="protein sequence ID" value="RDB83033.1"/>
    <property type="molecule type" value="Genomic_DNA"/>
</dbReference>
<keyword evidence="2" id="KW-0238">DNA-binding</keyword>
<feature type="transmembrane region" description="Helical" evidence="5">
    <location>
        <begin position="139"/>
        <end position="158"/>
    </location>
</feature>
<dbReference type="EMBL" id="PPUQ01000016">
    <property type="protein sequence ID" value="RDC36716.1"/>
    <property type="molecule type" value="Genomic_DNA"/>
</dbReference>
<accession>A0A369MN01</accession>
<dbReference type="RefSeq" id="WP_015760030.1">
    <property type="nucleotide sequence ID" value="NZ_AP031442.1"/>
</dbReference>
<evidence type="ECO:0000256" key="3">
    <source>
        <dbReference type="ARBA" id="ARBA00023163"/>
    </source>
</evidence>
<proteinExistence type="predicted"/>
<dbReference type="PROSITE" id="PS50043">
    <property type="entry name" value="HTH_LUXR_2"/>
    <property type="match status" value="1"/>
</dbReference>
<feature type="transmembrane region" description="Helical" evidence="5">
    <location>
        <begin position="21"/>
        <end position="47"/>
    </location>
</feature>
<feature type="transmembrane region" description="Helical" evidence="5">
    <location>
        <begin position="378"/>
        <end position="399"/>
    </location>
</feature>
<feature type="transmembrane region" description="Helical" evidence="5">
    <location>
        <begin position="108"/>
        <end position="127"/>
    </location>
</feature>
<evidence type="ECO:0000313" key="11">
    <source>
        <dbReference type="Proteomes" id="UP000253857"/>
    </source>
</evidence>
<dbReference type="SMART" id="SM00421">
    <property type="entry name" value="HTH_LUXR"/>
    <property type="match status" value="1"/>
</dbReference>
<dbReference type="AlphaFoldDB" id="A0A369MN01"/>
<dbReference type="InterPro" id="IPR036388">
    <property type="entry name" value="WH-like_DNA-bd_sf"/>
</dbReference>
<dbReference type="InterPro" id="IPR016032">
    <property type="entry name" value="Sig_transdc_resp-reg_C-effctor"/>
</dbReference>
<feature type="domain" description="HTH luxR-type" evidence="6">
    <location>
        <begin position="448"/>
        <end position="513"/>
    </location>
</feature>
<protein>
    <submittedName>
        <fullName evidence="7">LuxR family transcriptional regulator</fullName>
    </submittedName>
</protein>
<dbReference type="PANTHER" id="PTHR44688">
    <property type="entry name" value="DNA-BINDING TRANSCRIPTIONAL ACTIVATOR DEVR_DOSR"/>
    <property type="match status" value="1"/>
</dbReference>
<keyword evidence="5" id="KW-0812">Transmembrane</keyword>
<keyword evidence="3" id="KW-0804">Transcription</keyword>
<dbReference type="PRINTS" id="PR00038">
    <property type="entry name" value="HTHLUXR"/>
</dbReference>